<feature type="transmembrane region" description="Helical" evidence="8">
    <location>
        <begin position="204"/>
        <end position="221"/>
    </location>
</feature>
<evidence type="ECO:0000313" key="10">
    <source>
        <dbReference type="Proteomes" id="UP000001916"/>
    </source>
</evidence>
<evidence type="ECO:0000256" key="1">
    <source>
        <dbReference type="ARBA" id="ARBA00004651"/>
    </source>
</evidence>
<feature type="transmembrane region" description="Helical" evidence="8">
    <location>
        <begin position="160"/>
        <end position="184"/>
    </location>
</feature>
<gene>
    <name evidence="9" type="ordered locus">Mesil_3139</name>
</gene>
<feature type="transmembrane region" description="Helical" evidence="8">
    <location>
        <begin position="102"/>
        <end position="119"/>
    </location>
</feature>
<organism evidence="9 10">
    <name type="scientific">Allomeiothermus silvanus (strain ATCC 700542 / DSM 9946 / NBRC 106475 / NCIMB 13440 / VI-R2)</name>
    <name type="common">Thermus silvanus</name>
    <dbReference type="NCBI Taxonomy" id="526227"/>
    <lineage>
        <taxon>Bacteria</taxon>
        <taxon>Thermotogati</taxon>
        <taxon>Deinococcota</taxon>
        <taxon>Deinococci</taxon>
        <taxon>Thermales</taxon>
        <taxon>Thermaceae</taxon>
        <taxon>Allomeiothermus</taxon>
    </lineage>
</organism>
<evidence type="ECO:0000256" key="7">
    <source>
        <dbReference type="ARBA" id="ARBA00023136"/>
    </source>
</evidence>
<keyword evidence="7 8" id="KW-0472">Membrane</keyword>
<feature type="transmembrane region" description="Helical" evidence="8">
    <location>
        <begin position="46"/>
        <end position="67"/>
    </location>
</feature>
<sequence length="280" mass="29040">MSELEFSLLIFLGSLLAGGVGALTGLGGGVILVPLLVLGFKVDLHYALGASLISVIATSSGAASAYVREGYSNLRIGMFLEVATTLGALLGAHLVGILPKSWVATVFGVALLYSAFQSFQDRYKDGQPSTVPSDPLAVRLRMESTYPTPQGLQPYTVHRVLGGFSLMGVAGMLSGLLGIGSGAVKVLAMERVMGLPYKVSTTTSNFMIGVTAAASAGVYLSRGYIDPLLAMPVMLGVFLGSLLGARILSKAAPGRLRLLFVGVIALLGVQMIYQGLRGGL</sequence>
<comment type="similarity">
    <text evidence="2 8">Belongs to the 4-toluene sulfonate uptake permease (TSUP) (TC 2.A.102) family.</text>
</comment>
<proteinExistence type="inferred from homology"/>
<dbReference type="OrthoDB" id="9777163at2"/>
<keyword evidence="3" id="KW-0813">Transport</keyword>
<dbReference type="eggNOG" id="COG0730">
    <property type="taxonomic scope" value="Bacteria"/>
</dbReference>
<evidence type="ECO:0000256" key="2">
    <source>
        <dbReference type="ARBA" id="ARBA00009142"/>
    </source>
</evidence>
<dbReference type="Proteomes" id="UP000001916">
    <property type="component" value="Chromosome"/>
</dbReference>
<dbReference type="Pfam" id="PF01925">
    <property type="entry name" value="TauE"/>
    <property type="match status" value="1"/>
</dbReference>
<feature type="transmembrane region" description="Helical" evidence="8">
    <location>
        <begin position="79"/>
        <end position="96"/>
    </location>
</feature>
<reference evidence="9 10" key="1">
    <citation type="journal article" date="2010" name="Stand. Genomic Sci.">
        <title>Complete genome sequence of Meiothermus silvanus type strain (VI-R2).</title>
        <authorList>
            <person name="Sikorski J."/>
            <person name="Tindall B.J."/>
            <person name="Lowry S."/>
            <person name="Lucas S."/>
            <person name="Nolan M."/>
            <person name="Copeland A."/>
            <person name="Glavina Del Rio T."/>
            <person name="Tice H."/>
            <person name="Cheng J.F."/>
            <person name="Han C."/>
            <person name="Pitluck S."/>
            <person name="Liolios K."/>
            <person name="Ivanova N."/>
            <person name="Mavromatis K."/>
            <person name="Mikhailova N."/>
            <person name="Pati A."/>
            <person name="Goodwin L."/>
            <person name="Chen A."/>
            <person name="Palaniappan K."/>
            <person name="Land M."/>
            <person name="Hauser L."/>
            <person name="Chang Y.J."/>
            <person name="Jeffries C.D."/>
            <person name="Rohde M."/>
            <person name="Goker M."/>
            <person name="Woyke T."/>
            <person name="Bristow J."/>
            <person name="Eisen J.A."/>
            <person name="Markowitz V."/>
            <person name="Hugenholtz P."/>
            <person name="Kyrpides N.C."/>
            <person name="Klenk H.P."/>
            <person name="Lapidus A."/>
        </authorList>
    </citation>
    <scope>NUCLEOTIDE SEQUENCE [LARGE SCALE GENOMIC DNA]</scope>
    <source>
        <strain evidence="10">ATCC 700542 / DSM 9946 / VI-R2</strain>
    </source>
</reference>
<evidence type="ECO:0000256" key="6">
    <source>
        <dbReference type="ARBA" id="ARBA00022989"/>
    </source>
</evidence>
<keyword evidence="6 8" id="KW-1133">Transmembrane helix</keyword>
<feature type="transmembrane region" description="Helical" evidence="8">
    <location>
        <begin position="228"/>
        <end position="248"/>
    </location>
</feature>
<evidence type="ECO:0000256" key="3">
    <source>
        <dbReference type="ARBA" id="ARBA00022448"/>
    </source>
</evidence>
<feature type="transmembrane region" description="Helical" evidence="8">
    <location>
        <begin position="254"/>
        <end position="273"/>
    </location>
</feature>
<dbReference type="InterPro" id="IPR002781">
    <property type="entry name" value="TM_pro_TauE-like"/>
</dbReference>
<evidence type="ECO:0000256" key="4">
    <source>
        <dbReference type="ARBA" id="ARBA00022475"/>
    </source>
</evidence>
<keyword evidence="4 8" id="KW-1003">Cell membrane</keyword>
<evidence type="ECO:0000256" key="8">
    <source>
        <dbReference type="RuleBase" id="RU363041"/>
    </source>
</evidence>
<name>D7BEA8_ALLS1</name>
<protein>
    <recommendedName>
        <fullName evidence="8">Probable membrane transporter protein</fullName>
    </recommendedName>
</protein>
<dbReference type="AlphaFoldDB" id="D7BEA8"/>
<dbReference type="EMBL" id="CP002042">
    <property type="protein sequence ID" value="ADH64966.1"/>
    <property type="molecule type" value="Genomic_DNA"/>
</dbReference>
<comment type="subcellular location">
    <subcellularLocation>
        <location evidence="1 8">Cell membrane</location>
        <topology evidence="1 8">Multi-pass membrane protein</topology>
    </subcellularLocation>
</comment>
<accession>D7BEA8</accession>
<dbReference type="HOGENOM" id="CLU_045498_5_2_0"/>
<keyword evidence="5 8" id="KW-0812">Transmembrane</keyword>
<dbReference type="RefSeq" id="WP_013159494.1">
    <property type="nucleotide sequence ID" value="NC_014212.1"/>
</dbReference>
<dbReference type="PANTHER" id="PTHR30269">
    <property type="entry name" value="TRANSMEMBRANE PROTEIN YFCA"/>
    <property type="match status" value="1"/>
</dbReference>
<evidence type="ECO:0000256" key="5">
    <source>
        <dbReference type="ARBA" id="ARBA00022692"/>
    </source>
</evidence>
<dbReference type="GO" id="GO:0005886">
    <property type="term" value="C:plasma membrane"/>
    <property type="evidence" value="ECO:0007669"/>
    <property type="project" value="UniProtKB-SubCell"/>
</dbReference>
<dbReference type="STRING" id="526227.Mesil_3139"/>
<dbReference type="InterPro" id="IPR052017">
    <property type="entry name" value="TSUP"/>
</dbReference>
<dbReference type="KEGG" id="msv:Mesil_3139"/>
<dbReference type="PANTHER" id="PTHR30269:SF23">
    <property type="entry name" value="MEMBRANE TRANSPORTER PROTEIN YDHB-RELATED"/>
    <property type="match status" value="1"/>
</dbReference>
<keyword evidence="10" id="KW-1185">Reference proteome</keyword>
<evidence type="ECO:0000313" key="9">
    <source>
        <dbReference type="EMBL" id="ADH64966.1"/>
    </source>
</evidence>